<keyword evidence="1" id="KW-1133">Transmembrane helix</keyword>
<dbReference type="AlphaFoldDB" id="A0AAV1QQB2"/>
<reference evidence="3 4" key="1">
    <citation type="submission" date="2024-01" db="EMBL/GenBank/DDBJ databases">
        <authorList>
            <person name="Waweru B."/>
        </authorList>
    </citation>
    <scope>NUCLEOTIDE SEQUENCE [LARGE SCALE GENOMIC DNA]</scope>
</reference>
<protein>
    <recommendedName>
        <fullName evidence="2">Pectinesterase inhibitor domain-containing protein</fullName>
    </recommendedName>
</protein>
<evidence type="ECO:0000259" key="2">
    <source>
        <dbReference type="Pfam" id="PF04043"/>
    </source>
</evidence>
<keyword evidence="1" id="KW-0472">Membrane</keyword>
<name>A0AAV1QQB2_9ROSI</name>
<dbReference type="CDD" id="cd15798">
    <property type="entry name" value="PMEI-like_3"/>
    <property type="match status" value="1"/>
</dbReference>
<feature type="domain" description="Pectinesterase inhibitor" evidence="2">
    <location>
        <begin position="54"/>
        <end position="152"/>
    </location>
</feature>
<organism evidence="3 4">
    <name type="scientific">Dovyalis caffra</name>
    <dbReference type="NCBI Taxonomy" id="77055"/>
    <lineage>
        <taxon>Eukaryota</taxon>
        <taxon>Viridiplantae</taxon>
        <taxon>Streptophyta</taxon>
        <taxon>Embryophyta</taxon>
        <taxon>Tracheophyta</taxon>
        <taxon>Spermatophyta</taxon>
        <taxon>Magnoliopsida</taxon>
        <taxon>eudicotyledons</taxon>
        <taxon>Gunneridae</taxon>
        <taxon>Pentapetalae</taxon>
        <taxon>rosids</taxon>
        <taxon>fabids</taxon>
        <taxon>Malpighiales</taxon>
        <taxon>Salicaceae</taxon>
        <taxon>Flacourtieae</taxon>
        <taxon>Dovyalis</taxon>
    </lineage>
</organism>
<dbReference type="GO" id="GO:0004857">
    <property type="term" value="F:enzyme inhibitor activity"/>
    <property type="evidence" value="ECO:0007669"/>
    <property type="project" value="InterPro"/>
</dbReference>
<dbReference type="Proteomes" id="UP001314170">
    <property type="component" value="Unassembled WGS sequence"/>
</dbReference>
<dbReference type="NCBIfam" id="TIGR01614">
    <property type="entry name" value="PME_inhib"/>
    <property type="match status" value="1"/>
</dbReference>
<proteinExistence type="predicted"/>
<keyword evidence="4" id="KW-1185">Reference proteome</keyword>
<comment type="caution">
    <text evidence="3">The sequence shown here is derived from an EMBL/GenBank/DDBJ whole genome shotgun (WGS) entry which is preliminary data.</text>
</comment>
<dbReference type="Pfam" id="PF04043">
    <property type="entry name" value="PMEI"/>
    <property type="match status" value="1"/>
</dbReference>
<dbReference type="SUPFAM" id="SSF101148">
    <property type="entry name" value="Plant invertase/pectin methylesterase inhibitor"/>
    <property type="match status" value="1"/>
</dbReference>
<gene>
    <name evidence="3" type="ORF">DCAF_LOCUS195</name>
</gene>
<accession>A0AAV1QQB2</accession>
<keyword evidence="1" id="KW-0812">Transmembrane</keyword>
<sequence length="172" mass="18702">MTQAGHYISISEKNKRLILAIFASFLLVGTIIAIVAGVNSHKNSTKNAAAHALLMASCSSTRYPDLCYSTLASVPGVADNLAVPKDVILLSINSTRDAIKRNIFLADKCQATSKRLTEQQKTALADCMTNYNSGLADLDKVSEALAKNDRELLHQQQYADDLKTQPCRVMDS</sequence>
<dbReference type="InterPro" id="IPR006501">
    <property type="entry name" value="Pectinesterase_inhib_dom"/>
</dbReference>
<evidence type="ECO:0000313" key="4">
    <source>
        <dbReference type="Proteomes" id="UP001314170"/>
    </source>
</evidence>
<evidence type="ECO:0000256" key="1">
    <source>
        <dbReference type="SAM" id="Phobius"/>
    </source>
</evidence>
<feature type="transmembrane region" description="Helical" evidence="1">
    <location>
        <begin position="17"/>
        <end position="38"/>
    </location>
</feature>
<dbReference type="InterPro" id="IPR035513">
    <property type="entry name" value="Invertase/methylesterase_inhib"/>
</dbReference>
<dbReference type="Gene3D" id="1.20.140.40">
    <property type="entry name" value="Invertase/pectin methylesterase inhibitor family protein"/>
    <property type="match status" value="1"/>
</dbReference>
<dbReference type="EMBL" id="CAWUPB010000027">
    <property type="protein sequence ID" value="CAK7322585.1"/>
    <property type="molecule type" value="Genomic_DNA"/>
</dbReference>
<evidence type="ECO:0000313" key="3">
    <source>
        <dbReference type="EMBL" id="CAK7322585.1"/>
    </source>
</evidence>